<dbReference type="InterPro" id="IPR053716">
    <property type="entry name" value="Flag_assembly_chemotaxis_eff"/>
</dbReference>
<name>A0A1T4KXF7_TREPO</name>
<dbReference type="GO" id="GO:0009288">
    <property type="term" value="C:bacterial-type flagellum"/>
    <property type="evidence" value="ECO:0007669"/>
    <property type="project" value="InterPro"/>
</dbReference>
<dbReference type="Proteomes" id="UP000190423">
    <property type="component" value="Unassembled WGS sequence"/>
</dbReference>
<comment type="similarity">
    <text evidence="2">Belongs to the FliJ family.</text>
</comment>
<evidence type="ECO:0000256" key="11">
    <source>
        <dbReference type="SAM" id="Coils"/>
    </source>
</evidence>
<evidence type="ECO:0000256" key="3">
    <source>
        <dbReference type="ARBA" id="ARBA00020392"/>
    </source>
</evidence>
<dbReference type="AlphaFoldDB" id="A0A1T4KXF7"/>
<evidence type="ECO:0000256" key="8">
    <source>
        <dbReference type="ARBA" id="ARBA00022927"/>
    </source>
</evidence>
<evidence type="ECO:0000256" key="7">
    <source>
        <dbReference type="ARBA" id="ARBA00022795"/>
    </source>
</evidence>
<dbReference type="GO" id="GO:0044781">
    <property type="term" value="P:bacterial-type flagellum organization"/>
    <property type="evidence" value="ECO:0007669"/>
    <property type="project" value="UniProtKB-KW"/>
</dbReference>
<keyword evidence="12" id="KW-0282">Flagellum</keyword>
<dbReference type="STRING" id="261392.SAMN02745149_01367"/>
<proteinExistence type="inferred from homology"/>
<keyword evidence="13" id="KW-1185">Reference proteome</keyword>
<dbReference type="NCBIfam" id="TIGR02473">
    <property type="entry name" value="flagell_FliJ"/>
    <property type="match status" value="1"/>
</dbReference>
<protein>
    <recommendedName>
        <fullName evidence="3">Flagellar FliJ protein</fullName>
    </recommendedName>
</protein>
<dbReference type="Pfam" id="PF02050">
    <property type="entry name" value="FliJ"/>
    <property type="match status" value="1"/>
</dbReference>
<accession>A0A1T4KXF7</accession>
<keyword evidence="5" id="KW-1003">Cell membrane</keyword>
<keyword evidence="8" id="KW-0653">Protein transport</keyword>
<dbReference type="GeneID" id="78316664"/>
<dbReference type="OrthoDB" id="361126at2"/>
<evidence type="ECO:0000256" key="4">
    <source>
        <dbReference type="ARBA" id="ARBA00022448"/>
    </source>
</evidence>
<keyword evidence="6" id="KW-0145">Chemotaxis</keyword>
<evidence type="ECO:0000313" key="12">
    <source>
        <dbReference type="EMBL" id="SJZ47106.1"/>
    </source>
</evidence>
<dbReference type="Gene3D" id="1.10.287.1700">
    <property type="match status" value="1"/>
</dbReference>
<dbReference type="GO" id="GO:0005886">
    <property type="term" value="C:plasma membrane"/>
    <property type="evidence" value="ECO:0007669"/>
    <property type="project" value="UniProtKB-SubCell"/>
</dbReference>
<feature type="coiled-coil region" evidence="11">
    <location>
        <begin position="91"/>
        <end position="118"/>
    </location>
</feature>
<comment type="subcellular location">
    <subcellularLocation>
        <location evidence="1">Cell membrane</location>
        <topology evidence="1">Peripheral membrane protein</topology>
        <orientation evidence="1">Cytoplasmic side</orientation>
    </subcellularLocation>
</comment>
<evidence type="ECO:0000256" key="2">
    <source>
        <dbReference type="ARBA" id="ARBA00010004"/>
    </source>
</evidence>
<evidence type="ECO:0000256" key="1">
    <source>
        <dbReference type="ARBA" id="ARBA00004413"/>
    </source>
</evidence>
<evidence type="ECO:0000256" key="5">
    <source>
        <dbReference type="ARBA" id="ARBA00022475"/>
    </source>
</evidence>
<keyword evidence="10" id="KW-1006">Bacterial flagellum protein export</keyword>
<keyword evidence="7" id="KW-1005">Bacterial flagellum biogenesis</keyword>
<evidence type="ECO:0000256" key="6">
    <source>
        <dbReference type="ARBA" id="ARBA00022500"/>
    </source>
</evidence>
<reference evidence="12 13" key="1">
    <citation type="submission" date="2017-02" db="EMBL/GenBank/DDBJ databases">
        <authorList>
            <person name="Peterson S.W."/>
        </authorList>
    </citation>
    <scope>NUCLEOTIDE SEQUENCE [LARGE SCALE GENOMIC DNA]</scope>
    <source>
        <strain evidence="12 13">ATCC BAA-908</strain>
    </source>
</reference>
<keyword evidence="12" id="KW-0969">Cilium</keyword>
<dbReference type="GO" id="GO:0015031">
    <property type="term" value="P:protein transport"/>
    <property type="evidence" value="ECO:0007669"/>
    <property type="project" value="UniProtKB-KW"/>
</dbReference>
<dbReference type="GO" id="GO:0071973">
    <property type="term" value="P:bacterial-type flagellum-dependent cell motility"/>
    <property type="evidence" value="ECO:0007669"/>
    <property type="project" value="InterPro"/>
</dbReference>
<sequence length="144" mass="16735">MKKFQFELEEILNIRKFEQQQAEIELGKALASENEIQSKLNALAMQQASVQKQMSGSTDFYDITNANQFYAFVRNQSECLLNELAKAKLISDEKRSILKEAMQKVDSLEKLKEQQLEEYKVALIHEEDNELDDIVTSRFNPNQQ</sequence>
<keyword evidence="11" id="KW-0175">Coiled coil</keyword>
<dbReference type="RefSeq" id="WP_078933277.1">
    <property type="nucleotide sequence ID" value="NZ_FUWG01000009.1"/>
</dbReference>
<gene>
    <name evidence="12" type="ORF">SAMN02745149_01367</name>
</gene>
<evidence type="ECO:0000313" key="13">
    <source>
        <dbReference type="Proteomes" id="UP000190423"/>
    </source>
</evidence>
<keyword evidence="4" id="KW-0813">Transport</keyword>
<evidence type="ECO:0000256" key="9">
    <source>
        <dbReference type="ARBA" id="ARBA00023136"/>
    </source>
</evidence>
<dbReference type="InterPro" id="IPR012823">
    <property type="entry name" value="Flagell_FliJ"/>
</dbReference>
<dbReference type="EMBL" id="FUWG01000009">
    <property type="protein sequence ID" value="SJZ47106.1"/>
    <property type="molecule type" value="Genomic_DNA"/>
</dbReference>
<dbReference type="GO" id="GO:0006935">
    <property type="term" value="P:chemotaxis"/>
    <property type="evidence" value="ECO:0007669"/>
    <property type="project" value="UniProtKB-KW"/>
</dbReference>
<organism evidence="12 13">
    <name type="scientific">Treponema porcinum</name>
    <dbReference type="NCBI Taxonomy" id="261392"/>
    <lineage>
        <taxon>Bacteria</taxon>
        <taxon>Pseudomonadati</taxon>
        <taxon>Spirochaetota</taxon>
        <taxon>Spirochaetia</taxon>
        <taxon>Spirochaetales</taxon>
        <taxon>Treponemataceae</taxon>
        <taxon>Treponema</taxon>
    </lineage>
</organism>
<keyword evidence="9" id="KW-0472">Membrane</keyword>
<evidence type="ECO:0000256" key="10">
    <source>
        <dbReference type="ARBA" id="ARBA00023225"/>
    </source>
</evidence>
<keyword evidence="12" id="KW-0966">Cell projection</keyword>